<dbReference type="EMBL" id="DTCM01000071">
    <property type="protein sequence ID" value="HGL41103.1"/>
    <property type="molecule type" value="Genomic_DNA"/>
</dbReference>
<sequence length="303" mass="34522">MPKDPLWKLSMAAVMVEKHGFDGLWVSEHFFNRNSFITLSTIARHTRRILLGPAVVNPYVYHPAQMAQAAATLWELAPHRVRMAIGAGDASALKQLGYAREKPVEKVLWAVEEMRNYFEKLETYRVWDVKVFVGAQGPRMLKASTKADGVLINWSNLEMLKESVRLLGDDVAKGFTRAAYLMTSIHDDAEKAWKTAVPYAAYLMIGSSPSYLNRIGVDEAHRKEVEELVITRNWDRLYQAARSEWVDFFSVWGKPEKLREFVDEVVDMGFDEVVFAGPLGPRYMKALKSIAKICRAVKRRAKP</sequence>
<evidence type="ECO:0000259" key="2">
    <source>
        <dbReference type="Pfam" id="PF00296"/>
    </source>
</evidence>
<protein>
    <submittedName>
        <fullName evidence="3">LLM class flavin-dependent oxidoreductase</fullName>
    </submittedName>
</protein>
<keyword evidence="1" id="KW-0560">Oxidoreductase</keyword>
<accession>A0A7J3G5T4</accession>
<dbReference type="InterPro" id="IPR011251">
    <property type="entry name" value="Luciferase-like_dom"/>
</dbReference>
<dbReference type="InterPro" id="IPR036661">
    <property type="entry name" value="Luciferase-like_sf"/>
</dbReference>
<feature type="domain" description="Luciferase-like" evidence="2">
    <location>
        <begin position="13"/>
        <end position="272"/>
    </location>
</feature>
<comment type="caution">
    <text evidence="3">The sequence shown here is derived from an EMBL/GenBank/DDBJ whole genome shotgun (WGS) entry which is preliminary data.</text>
</comment>
<dbReference type="InterPro" id="IPR050564">
    <property type="entry name" value="F420-G6PD/mer"/>
</dbReference>
<dbReference type="Gene3D" id="3.20.20.30">
    <property type="entry name" value="Luciferase-like domain"/>
    <property type="match status" value="1"/>
</dbReference>
<reference evidence="3" key="1">
    <citation type="journal article" date="2020" name="mSystems">
        <title>Genome- and Community-Level Interaction Insights into Carbon Utilization and Element Cycling Functions of Hydrothermarchaeota in Hydrothermal Sediment.</title>
        <authorList>
            <person name="Zhou Z."/>
            <person name="Liu Y."/>
            <person name="Xu W."/>
            <person name="Pan J."/>
            <person name="Luo Z.H."/>
            <person name="Li M."/>
        </authorList>
    </citation>
    <scope>NUCLEOTIDE SEQUENCE [LARGE SCALE GENOMIC DNA]</scope>
    <source>
        <strain evidence="4">SpSt-1073</strain>
        <strain evidence="3">SpSt-669</strain>
    </source>
</reference>
<dbReference type="Pfam" id="PF00296">
    <property type="entry name" value="Bac_luciferase"/>
    <property type="match status" value="1"/>
</dbReference>
<gene>
    <name evidence="4" type="ORF">ENM30_04010</name>
    <name evidence="3" type="ORF">ENU43_05520</name>
</gene>
<dbReference type="EMBL" id="DRXG01000087">
    <property type="protein sequence ID" value="HHN52461.1"/>
    <property type="molecule type" value="Genomic_DNA"/>
</dbReference>
<organism evidence="3">
    <name type="scientific">Caldiarchaeum subterraneum</name>
    <dbReference type="NCBI Taxonomy" id="311458"/>
    <lineage>
        <taxon>Archaea</taxon>
        <taxon>Nitrososphaerota</taxon>
        <taxon>Candidatus Caldarchaeales</taxon>
        <taxon>Candidatus Caldarchaeaceae</taxon>
        <taxon>Candidatus Caldarchaeum</taxon>
    </lineage>
</organism>
<evidence type="ECO:0000256" key="1">
    <source>
        <dbReference type="ARBA" id="ARBA00023002"/>
    </source>
</evidence>
<dbReference type="PANTHER" id="PTHR43244">
    <property type="match status" value="1"/>
</dbReference>
<evidence type="ECO:0000313" key="4">
    <source>
        <dbReference type="EMBL" id="HHN52461.1"/>
    </source>
</evidence>
<name>A0A7J3G5T4_CALS0</name>
<dbReference type="GO" id="GO:0016705">
    <property type="term" value="F:oxidoreductase activity, acting on paired donors, with incorporation or reduction of molecular oxygen"/>
    <property type="evidence" value="ECO:0007669"/>
    <property type="project" value="InterPro"/>
</dbReference>
<dbReference type="PANTHER" id="PTHR43244:SF1">
    <property type="entry name" value="5,10-METHYLENETETRAHYDROMETHANOPTERIN REDUCTASE"/>
    <property type="match status" value="1"/>
</dbReference>
<evidence type="ECO:0000313" key="3">
    <source>
        <dbReference type="EMBL" id="HGL41103.1"/>
    </source>
</evidence>
<proteinExistence type="predicted"/>
<dbReference type="AlphaFoldDB" id="A0A7J3G5T4"/>
<dbReference type="SUPFAM" id="SSF51679">
    <property type="entry name" value="Bacterial luciferase-like"/>
    <property type="match status" value="1"/>
</dbReference>